<keyword evidence="8" id="KW-1185">Reference proteome</keyword>
<reference evidence="7 8" key="1">
    <citation type="submission" date="2016-06" db="EMBL/GenBank/DDBJ databases">
        <title>Complete genome sequences of Bordetella bronchialis and Bordetella flabilis.</title>
        <authorList>
            <person name="LiPuma J.J."/>
            <person name="Spilker T."/>
        </authorList>
    </citation>
    <scope>NUCLEOTIDE SEQUENCE [LARGE SCALE GENOMIC DNA]</scope>
    <source>
        <strain evidence="7 8">AU10664</strain>
    </source>
</reference>
<proteinExistence type="inferred from homology"/>
<evidence type="ECO:0000256" key="3">
    <source>
        <dbReference type="ARBA" id="ARBA00023027"/>
    </source>
</evidence>
<gene>
    <name evidence="7" type="ORF">BAU07_12090</name>
</gene>
<dbReference type="AlphaFoldDB" id="A0A193GE75"/>
<comment type="similarity">
    <text evidence="1 4">Belongs to the D-isomer specific 2-hydroxyacid dehydrogenase family.</text>
</comment>
<dbReference type="InterPro" id="IPR050418">
    <property type="entry name" value="D-iso_2-hydroxyacid_DH_PdxB"/>
</dbReference>
<dbReference type="GO" id="GO:0016616">
    <property type="term" value="F:oxidoreductase activity, acting on the CH-OH group of donors, NAD or NADP as acceptor"/>
    <property type="evidence" value="ECO:0007669"/>
    <property type="project" value="InterPro"/>
</dbReference>
<dbReference type="GO" id="GO:0051287">
    <property type="term" value="F:NAD binding"/>
    <property type="evidence" value="ECO:0007669"/>
    <property type="project" value="InterPro"/>
</dbReference>
<dbReference type="Pfam" id="PF02826">
    <property type="entry name" value="2-Hacid_dh_C"/>
    <property type="match status" value="1"/>
</dbReference>
<evidence type="ECO:0000256" key="4">
    <source>
        <dbReference type="RuleBase" id="RU003719"/>
    </source>
</evidence>
<accession>A0A193GE75</accession>
<dbReference type="EMBL" id="CP016172">
    <property type="protein sequence ID" value="ANN77746.1"/>
    <property type="molecule type" value="Genomic_DNA"/>
</dbReference>
<evidence type="ECO:0000313" key="7">
    <source>
        <dbReference type="EMBL" id="ANN77746.1"/>
    </source>
</evidence>
<feature type="domain" description="D-isomer specific 2-hydroxyacid dehydrogenase catalytic" evidence="5">
    <location>
        <begin position="7"/>
        <end position="313"/>
    </location>
</feature>
<dbReference type="KEGG" id="bfz:BAU07_12090"/>
<dbReference type="PANTHER" id="PTHR43761">
    <property type="entry name" value="D-ISOMER SPECIFIC 2-HYDROXYACID DEHYDROGENASE FAMILY PROTEIN (AFU_ORTHOLOGUE AFUA_1G13630)"/>
    <property type="match status" value="1"/>
</dbReference>
<evidence type="ECO:0000313" key="8">
    <source>
        <dbReference type="Proteomes" id="UP000091926"/>
    </source>
</evidence>
<dbReference type="SUPFAM" id="SSF51735">
    <property type="entry name" value="NAD(P)-binding Rossmann-fold domains"/>
    <property type="match status" value="1"/>
</dbReference>
<protein>
    <submittedName>
        <fullName evidence="7">Hydroxyacid dehydrogenase</fullName>
    </submittedName>
</protein>
<evidence type="ECO:0000259" key="5">
    <source>
        <dbReference type="Pfam" id="PF00389"/>
    </source>
</evidence>
<dbReference type="Proteomes" id="UP000091926">
    <property type="component" value="Chromosome"/>
</dbReference>
<dbReference type="PANTHER" id="PTHR43761:SF1">
    <property type="entry name" value="D-ISOMER SPECIFIC 2-HYDROXYACID DEHYDROGENASE CATALYTIC DOMAIN-CONTAINING PROTEIN-RELATED"/>
    <property type="match status" value="1"/>
</dbReference>
<dbReference type="InterPro" id="IPR006139">
    <property type="entry name" value="D-isomer_2_OHA_DH_cat_dom"/>
</dbReference>
<feature type="domain" description="D-isomer specific 2-hydroxyacid dehydrogenase NAD-binding" evidence="6">
    <location>
        <begin position="106"/>
        <end position="281"/>
    </location>
</feature>
<dbReference type="InterPro" id="IPR036291">
    <property type="entry name" value="NAD(P)-bd_dom_sf"/>
</dbReference>
<sequence>MNTLPIVVLTSAIHPDEHARLAQAAEVRVAADARPDTLKAAATEATGIIVRNPLPADLFDHAPHLKGVVRHGVGLDMIPVEAATRHGVMVANIPGSNTTSVVEYCLAAMLHLRRRLAVVDGMLRQQGWAPARAFGEAGGELAGAVCGIVGVGAIGGRLAAVAQALGMRVLGLTRRPESLPPGVQAVDKPTLMRESDFIVLACPLNEQTRGLIDAGALSLARPGAVLVNVSRGPVVDTGALLAALKEGRLGGAALDVHEVQPLPADSPVFGDPRLLLTPHLAGTTTASLRSMSRGAVDEMLRILRGEPPLNWVNREIAAAARPA</sequence>
<dbReference type="Gene3D" id="3.40.50.720">
    <property type="entry name" value="NAD(P)-binding Rossmann-like Domain"/>
    <property type="match status" value="2"/>
</dbReference>
<evidence type="ECO:0000256" key="2">
    <source>
        <dbReference type="ARBA" id="ARBA00023002"/>
    </source>
</evidence>
<dbReference type="Pfam" id="PF00389">
    <property type="entry name" value="2-Hacid_dh"/>
    <property type="match status" value="1"/>
</dbReference>
<dbReference type="SUPFAM" id="SSF52283">
    <property type="entry name" value="Formate/glycerate dehydrogenase catalytic domain-like"/>
    <property type="match status" value="1"/>
</dbReference>
<dbReference type="InterPro" id="IPR029753">
    <property type="entry name" value="D-isomer_DH_CS"/>
</dbReference>
<organism evidence="7 8">
    <name type="scientific">Bordetella flabilis</name>
    <dbReference type="NCBI Taxonomy" id="463014"/>
    <lineage>
        <taxon>Bacteria</taxon>
        <taxon>Pseudomonadati</taxon>
        <taxon>Pseudomonadota</taxon>
        <taxon>Betaproteobacteria</taxon>
        <taxon>Burkholderiales</taxon>
        <taxon>Alcaligenaceae</taxon>
        <taxon>Bordetella</taxon>
    </lineage>
</organism>
<dbReference type="OrthoDB" id="9805416at2"/>
<dbReference type="RefSeq" id="WP_066657885.1">
    <property type="nucleotide sequence ID" value="NZ_CBCSCL010000033.1"/>
</dbReference>
<name>A0A193GE75_9BORD</name>
<dbReference type="InterPro" id="IPR006140">
    <property type="entry name" value="D-isomer_DH_NAD-bd"/>
</dbReference>
<evidence type="ECO:0000259" key="6">
    <source>
        <dbReference type="Pfam" id="PF02826"/>
    </source>
</evidence>
<evidence type="ECO:0000256" key="1">
    <source>
        <dbReference type="ARBA" id="ARBA00005854"/>
    </source>
</evidence>
<dbReference type="PROSITE" id="PS00671">
    <property type="entry name" value="D_2_HYDROXYACID_DH_3"/>
    <property type="match status" value="1"/>
</dbReference>
<dbReference type="STRING" id="463014.BAU07_12090"/>
<keyword evidence="2 4" id="KW-0560">Oxidoreductase</keyword>
<keyword evidence="3" id="KW-0520">NAD</keyword>